<feature type="region of interest" description="Disordered" evidence="5">
    <location>
        <begin position="151"/>
        <end position="204"/>
    </location>
</feature>
<dbReference type="GeneTree" id="ENSGT00390000008749"/>
<dbReference type="GO" id="GO:0000281">
    <property type="term" value="P:mitotic cytokinesis"/>
    <property type="evidence" value="ECO:0007669"/>
    <property type="project" value="TreeGrafter"/>
</dbReference>
<dbReference type="GO" id="GO:0032059">
    <property type="term" value="C:bleb"/>
    <property type="evidence" value="ECO:0007669"/>
    <property type="project" value="UniProtKB-SubCell"/>
</dbReference>
<reference evidence="7" key="1">
    <citation type="submission" date="2025-08" db="UniProtKB">
        <authorList>
            <consortium name="Ensembl"/>
        </authorList>
    </citation>
    <scope>IDENTIFICATION</scope>
</reference>
<feature type="compositionally biased region" description="Polar residues" evidence="5">
    <location>
        <begin position="493"/>
        <end position="506"/>
    </location>
</feature>
<evidence type="ECO:0000256" key="2">
    <source>
        <dbReference type="ARBA" id="ARBA00043945"/>
    </source>
</evidence>
<dbReference type="CDD" id="cd01263">
    <property type="entry name" value="PH_anillin"/>
    <property type="match status" value="1"/>
</dbReference>
<protein>
    <recommendedName>
        <fullName evidence="4">Anillin</fullName>
    </recommendedName>
</protein>
<feature type="compositionally biased region" description="Basic and acidic residues" evidence="5">
    <location>
        <begin position="1"/>
        <end position="25"/>
    </location>
</feature>
<name>A0A8C8I581_ONCTS</name>
<dbReference type="InterPro" id="IPR001849">
    <property type="entry name" value="PH_domain"/>
</dbReference>
<sequence length="1314" mass="144094">MDPFTEKLLERTRARRENLQKKMAERSTASNRQMAKRAREPLAETCNSLVTEPVVDKGPQHSTKHSPSKRSRSGELDKPTIIGEENREPAMPPLTLTPTLSDPQTDRKPPTGPASILSASSLERVDVCPALPVPEPEPMVATRLVPEQVRATEVERPAPKPEKVAVSAAPQRTRDVEVVPTSTVLQRNREEQREAPTSSTPAAMKSRLARLAEQRHYWDSEGTSEVPDIPAALSPVKNQTQPRQAVAPVPTPVHAAASSEAPVGRKGRLANLAATIGSWEDDLSHAAPRSSRDNAQEKPGSVSNATPAWRREAGAGAKPTSGAADRPQMTQSSNRKPALDSNQQPVHSPVKSTRAFPPSPQKTEVPEARPALRTGRGLPSPVSSPQRSYQGRASAFTPSPEKGALSSASPVPQSPLKNQALSRAMEVNGSPEKPELPTQPSTIGPTGPSGPSVLQTRERFTKETTLATPLQQRGTAGATGPSVLQTRERFTKETTPATPLQQSGTAGATGPSVLQTRERFTKETTLATPLQQRGTAGATGPSVLQTRERFTKETTPATPLQQRGTAGATGTPADVKSFMERFGERCQERSGLSSPASCHGAATHNPNIVNPSGAGLAGHTPVVSQSVTPNTRLVQERLRGAQAATTALAQKQKLERESELAQIRNRFQKGNNIWKNKEEVADTKRLTQAKDLIEHPEERGPVVSQPDEPTASPLDRLNAAPKKPSEEETQEEESDEEESHEMEMKVDHSNNSEINNFDGFHDQIEELSGEEEDELNISSMSILAPFSESVAAVIKSPVRKMMTSTPASSFNAKSQTPDIVSRPSKFQRARLLRAGSSDSLETDEHEDHNLPYSIDAYRSTRIKESTERPCVKQVIVKEDVSRRAADEPRSQGHTSIKQKMKVLTYEMNLQQTVISQASQALNCCTDEEHGKGSHVEAEAERLLLIATEKRGALKAELDRLKGEGPSGHRRGQGGDMGVSASKGSISLLELRLPLKADFVCSAASKPEWSSHYFFIMIRAGAENTVATPLASTSSAISGDAITFSTKFTMPDVSNDFAIDIEVYCLVQKRELNPDKRKKPSKSKAITPKRFLSKSSLTPVVASPGGPNTVRTSNFVLVGSHKLTLASIGKNKFLLEKIKYEGIERALLRDMFHSKVPFLCPMEGHIYLKMQCEVGSLVEERGFLTMFEDVSGFGAWHRRWCVLSGYCISYWTYPDDEKRKNPMGRINLANCISRKVEPANREFCARPNTFELITVRPQRENDRETLVSQCKNTMCVTKNWLCADTKDERNLWMQKLNQILVDLRMWQPDSCHRPV</sequence>
<dbReference type="Pfam" id="PF00169">
    <property type="entry name" value="PH"/>
    <property type="match status" value="1"/>
</dbReference>
<dbReference type="PROSITE" id="PS50003">
    <property type="entry name" value="PH_DOMAIN"/>
    <property type="match status" value="1"/>
</dbReference>
<dbReference type="InterPro" id="IPR012966">
    <property type="entry name" value="AHD"/>
</dbReference>
<feature type="compositionally biased region" description="Low complexity" evidence="5">
    <location>
        <begin position="438"/>
        <end position="452"/>
    </location>
</feature>
<dbReference type="PANTHER" id="PTHR21538:SF27">
    <property type="entry name" value="ANILLIN"/>
    <property type="match status" value="1"/>
</dbReference>
<dbReference type="InterPro" id="IPR037840">
    <property type="entry name" value="PH_Anillin"/>
</dbReference>
<dbReference type="Proteomes" id="UP000694402">
    <property type="component" value="Unassembled WGS sequence"/>
</dbReference>
<evidence type="ECO:0000256" key="4">
    <source>
        <dbReference type="ARBA" id="ARBA00071355"/>
    </source>
</evidence>
<feature type="compositionally biased region" description="Low complexity" evidence="5">
    <location>
        <begin position="245"/>
        <end position="257"/>
    </location>
</feature>
<evidence type="ECO:0000256" key="3">
    <source>
        <dbReference type="ARBA" id="ARBA00057106"/>
    </source>
</evidence>
<dbReference type="SUPFAM" id="SSF50729">
    <property type="entry name" value="PH domain-like"/>
    <property type="match status" value="1"/>
</dbReference>
<feature type="region of interest" description="Disordered" evidence="5">
    <location>
        <begin position="279"/>
        <end position="573"/>
    </location>
</feature>
<dbReference type="Pfam" id="PF16018">
    <property type="entry name" value="Anillin_N"/>
    <property type="match status" value="1"/>
</dbReference>
<dbReference type="Gene3D" id="2.30.29.30">
    <property type="entry name" value="Pleckstrin-homology domain (PH domain)/Phosphotyrosine-binding domain (PTB)"/>
    <property type="match status" value="1"/>
</dbReference>
<feature type="compositionally biased region" description="Polar residues" evidence="5">
    <location>
        <begin position="381"/>
        <end position="391"/>
    </location>
</feature>
<dbReference type="InterPro" id="IPR031970">
    <property type="entry name" value="Anillin_N"/>
</dbReference>
<evidence type="ECO:0000256" key="1">
    <source>
        <dbReference type="ARBA" id="ARBA00023054"/>
    </source>
</evidence>
<dbReference type="GO" id="GO:0000915">
    <property type="term" value="P:actomyosin contractile ring assembly"/>
    <property type="evidence" value="ECO:0007669"/>
    <property type="project" value="TreeGrafter"/>
</dbReference>
<feature type="compositionally biased region" description="Basic and acidic residues" evidence="5">
    <location>
        <begin position="72"/>
        <end position="88"/>
    </location>
</feature>
<feature type="compositionally biased region" description="Acidic residues" evidence="5">
    <location>
        <begin position="727"/>
        <end position="740"/>
    </location>
</feature>
<dbReference type="GO" id="GO:0005826">
    <property type="term" value="C:actomyosin contractile ring"/>
    <property type="evidence" value="ECO:0007669"/>
    <property type="project" value="TreeGrafter"/>
</dbReference>
<keyword evidence="8" id="KW-1185">Reference proteome</keyword>
<feature type="region of interest" description="Disordered" evidence="5">
    <location>
        <begin position="217"/>
        <end position="267"/>
    </location>
</feature>
<comment type="subcellular location">
    <subcellularLocation>
        <location evidence="2">Cell projection</location>
        <location evidence="2">Bleb</location>
    </subcellularLocation>
</comment>
<dbReference type="PANTHER" id="PTHR21538">
    <property type="entry name" value="ANILLIN/RHOTEKIN RTKN"/>
    <property type="match status" value="1"/>
</dbReference>
<organism evidence="7 8">
    <name type="scientific">Oncorhynchus tshawytscha</name>
    <name type="common">Chinook salmon</name>
    <name type="synonym">Salmo tshawytscha</name>
    <dbReference type="NCBI Taxonomy" id="74940"/>
    <lineage>
        <taxon>Eukaryota</taxon>
        <taxon>Metazoa</taxon>
        <taxon>Chordata</taxon>
        <taxon>Craniata</taxon>
        <taxon>Vertebrata</taxon>
        <taxon>Euteleostomi</taxon>
        <taxon>Actinopterygii</taxon>
        <taxon>Neopterygii</taxon>
        <taxon>Teleostei</taxon>
        <taxon>Protacanthopterygii</taxon>
        <taxon>Salmoniformes</taxon>
        <taxon>Salmonidae</taxon>
        <taxon>Salmoninae</taxon>
        <taxon>Oncorhynchus</taxon>
    </lineage>
</organism>
<feature type="domain" description="PH" evidence="6">
    <location>
        <begin position="1176"/>
        <end position="1300"/>
    </location>
</feature>
<proteinExistence type="predicted"/>
<feature type="region of interest" description="Disordered" evidence="5">
    <location>
        <begin position="1"/>
        <end position="124"/>
    </location>
</feature>
<dbReference type="SMART" id="SM00233">
    <property type="entry name" value="PH"/>
    <property type="match status" value="1"/>
</dbReference>
<feature type="compositionally biased region" description="Polar residues" evidence="5">
    <location>
        <begin position="463"/>
        <end position="474"/>
    </location>
</feature>
<feature type="compositionally biased region" description="Polar residues" evidence="5">
    <location>
        <begin position="406"/>
        <end position="421"/>
    </location>
</feature>
<accession>A0A8C8I581</accession>
<feature type="compositionally biased region" description="Polar residues" evidence="5">
    <location>
        <begin position="523"/>
        <end position="534"/>
    </location>
</feature>
<dbReference type="FunFam" id="2.30.29.30:FF:000111">
    <property type="entry name" value="anillin isoform X1"/>
    <property type="match status" value="1"/>
</dbReference>
<evidence type="ECO:0000259" key="6">
    <source>
        <dbReference type="PROSITE" id="PS50003"/>
    </source>
</evidence>
<dbReference type="InterPro" id="IPR011993">
    <property type="entry name" value="PH-like_dom_sf"/>
</dbReference>
<keyword evidence="1" id="KW-0175">Coiled coil</keyword>
<dbReference type="Pfam" id="PF08174">
    <property type="entry name" value="Anillin"/>
    <property type="match status" value="1"/>
</dbReference>
<feature type="compositionally biased region" description="Basic and acidic residues" evidence="5">
    <location>
        <begin position="151"/>
        <end position="163"/>
    </location>
</feature>
<evidence type="ECO:0000313" key="8">
    <source>
        <dbReference type="Proteomes" id="UP000694402"/>
    </source>
</evidence>
<dbReference type="InterPro" id="IPR051364">
    <property type="entry name" value="Cytokinesis/Rho-signaling"/>
</dbReference>
<gene>
    <name evidence="7" type="primary">ANLN</name>
</gene>
<dbReference type="Ensembl" id="ENSOTST00005077164.2">
    <property type="protein sequence ID" value="ENSOTSP00005071114.1"/>
    <property type="gene ID" value="ENSOTSG00005033665.2"/>
</dbReference>
<evidence type="ECO:0000313" key="7">
    <source>
        <dbReference type="Ensembl" id="ENSOTSP00005071114.1"/>
    </source>
</evidence>
<feature type="region of interest" description="Disordered" evidence="5">
    <location>
        <begin position="960"/>
        <end position="979"/>
    </location>
</feature>
<reference evidence="7" key="2">
    <citation type="submission" date="2025-09" db="UniProtKB">
        <authorList>
            <consortium name="Ensembl"/>
        </authorList>
    </citation>
    <scope>IDENTIFICATION</scope>
</reference>
<comment type="function">
    <text evidence="3">Required for cytokinesis. Essential for the structural integrity of the cleavage furrow and for completion of cleavage furrow ingression. Plays a role in bleb assembly during metaphase and anaphase of mitosis. May play a significant role in podocyte cell migration.</text>
</comment>
<feature type="compositionally biased region" description="Polar residues" evidence="5">
    <location>
        <begin position="553"/>
        <end position="564"/>
    </location>
</feature>
<feature type="compositionally biased region" description="Polar residues" evidence="5">
    <location>
        <begin position="328"/>
        <end position="346"/>
    </location>
</feature>
<evidence type="ECO:0000256" key="5">
    <source>
        <dbReference type="SAM" id="MobiDB-lite"/>
    </source>
</evidence>
<dbReference type="GO" id="GO:0031106">
    <property type="term" value="P:septin ring organization"/>
    <property type="evidence" value="ECO:0007669"/>
    <property type="project" value="TreeGrafter"/>
</dbReference>
<feature type="region of interest" description="Disordered" evidence="5">
    <location>
        <begin position="692"/>
        <end position="746"/>
    </location>
</feature>
<feature type="compositionally biased region" description="Basic residues" evidence="5">
    <location>
        <begin position="62"/>
        <end position="71"/>
    </location>
</feature>